<organism evidence="2 3">
    <name type="scientific">Trichomonascus ciferrii</name>
    <dbReference type="NCBI Taxonomy" id="44093"/>
    <lineage>
        <taxon>Eukaryota</taxon>
        <taxon>Fungi</taxon>
        <taxon>Dikarya</taxon>
        <taxon>Ascomycota</taxon>
        <taxon>Saccharomycotina</taxon>
        <taxon>Dipodascomycetes</taxon>
        <taxon>Dipodascales</taxon>
        <taxon>Trichomonascaceae</taxon>
        <taxon>Trichomonascus</taxon>
        <taxon>Trichomonascus ciferrii complex</taxon>
    </lineage>
</organism>
<dbReference type="EMBL" id="SWFS01000088">
    <property type="protein sequence ID" value="KAA8916704.1"/>
    <property type="molecule type" value="Genomic_DNA"/>
</dbReference>
<keyword evidence="3" id="KW-1185">Reference proteome</keyword>
<evidence type="ECO:0000313" key="3">
    <source>
        <dbReference type="Proteomes" id="UP000761534"/>
    </source>
</evidence>
<dbReference type="AlphaFoldDB" id="A0A642VCS2"/>
<comment type="caution">
    <text evidence="2">The sequence shown here is derived from an EMBL/GenBank/DDBJ whole genome shotgun (WGS) entry which is preliminary data.</text>
</comment>
<feature type="region of interest" description="Disordered" evidence="1">
    <location>
        <begin position="203"/>
        <end position="231"/>
    </location>
</feature>
<feature type="compositionally biased region" description="Low complexity" evidence="1">
    <location>
        <begin position="216"/>
        <end position="231"/>
    </location>
</feature>
<proteinExistence type="predicted"/>
<protein>
    <submittedName>
        <fullName evidence="2">Uncharacterized protein</fullName>
    </submittedName>
</protein>
<sequence length="332" mass="36375">MGQQALLFSEEAKALPHTTFHETKPGGEASQSHEGAGGCTPAYPNSKLVFLGARPQTPWVRFAERWIVFDEASQSHGGAGGWPPRKPNPELVFWAHAPRPPGLASLDAMGMYSVKPRRATGSGAGPRGSINHLMEMDHLSLLDYVKMLLALIKEYETLTGTADATPKNKIAGVGRRLFRPRMKSGDHSSHILGDGASIISSYSGSSSNNGNGGGSRSRLSSFSHNHMTTNNTTQSTTEFQHLKIYHLPFIPDVYETFVSLCETLIEAFKYVNTLVESAPPATYHESYDTLCKVDEKIRKNVIMPTVKDIDTLSRSLIYEETTKLDGLLIQAK</sequence>
<evidence type="ECO:0000256" key="1">
    <source>
        <dbReference type="SAM" id="MobiDB-lite"/>
    </source>
</evidence>
<dbReference type="OrthoDB" id="4076267at2759"/>
<dbReference type="PANTHER" id="PTHR37332:SF1">
    <property type="entry name" value="ELMO DOMAIN-CONTAINING PROTEIN"/>
    <property type="match status" value="1"/>
</dbReference>
<dbReference type="Proteomes" id="UP000761534">
    <property type="component" value="Unassembled WGS sequence"/>
</dbReference>
<dbReference type="PANTHER" id="PTHR37332">
    <property type="entry name" value="EXPRESSED PROTEIN"/>
    <property type="match status" value="1"/>
</dbReference>
<accession>A0A642VCS2</accession>
<reference evidence="2" key="1">
    <citation type="journal article" date="2019" name="G3 (Bethesda)">
        <title>Genome Assemblies of Two Rare Opportunistic Yeast Pathogens: Diutina rugosa (syn. Candida rugosa) and Trichomonascus ciferrii (syn. Candida ciferrii).</title>
        <authorList>
            <person name="Mixao V."/>
            <person name="Saus E."/>
            <person name="Hansen A.P."/>
            <person name="Lass-Florl C."/>
            <person name="Gabaldon T."/>
        </authorList>
    </citation>
    <scope>NUCLEOTIDE SEQUENCE</scope>
    <source>
        <strain evidence="2">CBS 4856</strain>
    </source>
</reference>
<gene>
    <name evidence="2" type="ORF">TRICI_001162</name>
</gene>
<feature type="region of interest" description="Disordered" evidence="1">
    <location>
        <begin position="12"/>
        <end position="38"/>
    </location>
</feature>
<name>A0A642VCS2_9ASCO</name>
<dbReference type="VEuPathDB" id="FungiDB:TRICI_001162"/>
<evidence type="ECO:0000313" key="2">
    <source>
        <dbReference type="EMBL" id="KAA8916704.1"/>
    </source>
</evidence>
<feature type="compositionally biased region" description="Basic and acidic residues" evidence="1">
    <location>
        <begin position="12"/>
        <end position="25"/>
    </location>
</feature>